<keyword evidence="12" id="KW-1133">Transmembrane helix</keyword>
<dbReference type="OMA" id="SMEWKWH"/>
<dbReference type="GO" id="GO:0016560">
    <property type="term" value="P:protein import into peroxisome matrix, docking"/>
    <property type="evidence" value="ECO:0007669"/>
    <property type="project" value="UniProtKB-UniRule"/>
</dbReference>
<dbReference type="HOGENOM" id="CLU_478593_0_0_1"/>
<keyword evidence="3 10" id="KW-0653">Protein transport</keyword>
<dbReference type="GO" id="GO:0005102">
    <property type="term" value="F:signaling receptor binding"/>
    <property type="evidence" value="ECO:0007669"/>
    <property type="project" value="TreeGrafter"/>
</dbReference>
<organism evidence="15 16">
    <name type="scientific">Hyaloperonospora arabidopsidis (strain Emoy2)</name>
    <name type="common">Downy mildew agent</name>
    <name type="synonym">Peronospora arabidopsidis</name>
    <dbReference type="NCBI Taxonomy" id="559515"/>
    <lineage>
        <taxon>Eukaryota</taxon>
        <taxon>Sar</taxon>
        <taxon>Stramenopiles</taxon>
        <taxon>Oomycota</taxon>
        <taxon>Peronosporomycetes</taxon>
        <taxon>Peronosporales</taxon>
        <taxon>Peronosporaceae</taxon>
        <taxon>Hyaloperonospora</taxon>
    </lineage>
</organism>
<evidence type="ECO:0000256" key="12">
    <source>
        <dbReference type="SAM" id="Phobius"/>
    </source>
</evidence>
<dbReference type="InterPro" id="IPR036339">
    <property type="entry name" value="PUB-like_dom_sf"/>
</dbReference>
<dbReference type="STRING" id="559515.M4BS25"/>
<reference evidence="16" key="1">
    <citation type="journal article" date="2010" name="Science">
        <title>Signatures of adaptation to obligate biotrophy in the Hyaloperonospora arabidopsidis genome.</title>
        <authorList>
            <person name="Baxter L."/>
            <person name="Tripathy S."/>
            <person name="Ishaque N."/>
            <person name="Boot N."/>
            <person name="Cabral A."/>
            <person name="Kemen E."/>
            <person name="Thines M."/>
            <person name="Ah-Fong A."/>
            <person name="Anderson R."/>
            <person name="Badejoko W."/>
            <person name="Bittner-Eddy P."/>
            <person name="Boore J.L."/>
            <person name="Chibucos M.C."/>
            <person name="Coates M."/>
            <person name="Dehal P."/>
            <person name="Delehaunty K."/>
            <person name="Dong S."/>
            <person name="Downton P."/>
            <person name="Dumas B."/>
            <person name="Fabro G."/>
            <person name="Fronick C."/>
            <person name="Fuerstenberg S.I."/>
            <person name="Fulton L."/>
            <person name="Gaulin E."/>
            <person name="Govers F."/>
            <person name="Hughes L."/>
            <person name="Humphray S."/>
            <person name="Jiang R.H."/>
            <person name="Judelson H."/>
            <person name="Kamoun S."/>
            <person name="Kyung K."/>
            <person name="Meijer H."/>
            <person name="Minx P."/>
            <person name="Morris P."/>
            <person name="Nelson J."/>
            <person name="Phuntumart V."/>
            <person name="Qutob D."/>
            <person name="Rehmany A."/>
            <person name="Rougon-Cardoso A."/>
            <person name="Ryden P."/>
            <person name="Torto-Alalibo T."/>
            <person name="Studholme D."/>
            <person name="Wang Y."/>
            <person name="Win J."/>
            <person name="Wood J."/>
            <person name="Clifton S.W."/>
            <person name="Rogers J."/>
            <person name="Van den Ackerveken G."/>
            <person name="Jones J.D."/>
            <person name="McDowell J.M."/>
            <person name="Beynon J."/>
            <person name="Tyler B.M."/>
        </authorList>
    </citation>
    <scope>NUCLEOTIDE SEQUENCE [LARGE SCALE GENOMIC DNA]</scope>
    <source>
        <strain evidence="16">Emoy2</strain>
    </source>
</reference>
<comment type="subcellular location">
    <subcellularLocation>
        <location evidence="9 10">Peroxisome membrane</location>
    </subcellularLocation>
</comment>
<sequence>MREDLVENGLKFLQHPSVQSTPLSERVSFLEGKGMTKEEIQEAIDRHQKSGTAAEVTQLPVNPMHCQEGTAPRMMTTAAVPMQQMMSPSAQYPAYIRVLWTVSSLIGAASIVTFIWNYAVELGYIPWLRPTPLLLEAEAVQAEKENEAKKDEALLAELSSVAAAIQEQTRELAKLTVSLDEKERNLQNKTLLNAHVNSTLREHGNAQSIAELRAEVSTLKALLLAKRTKSTSDLDTNVNDTDEDANKESVLAAKATTRLTPVVDRQQQQPAVVSQAVRKAEHMQNALKKLRMENPDVPRYRRIAPANANFKQKIEPLKHHGELLKSIGFETAGLNLEWKWHAASKSTGAFDENIAILRALLKALQSLASADASSNLSLEEIAHASLEDFYAQQEKKKTEASAMNSAITTSVGDSDFVEEKCSATPTDRISGSSRVSSDLTSTSFDAFMARLEQQTCVNSTANKADGLEADNIPVSSGSKSEGGDEKMLDSATSSTVTDSGPSYPKSFKDVVGFIQKGETVPGIRDIEEKLSLDASELLRDRVEAGEATASKPWETLRA</sequence>
<keyword evidence="2 10" id="KW-0813">Transport</keyword>
<dbReference type="PANTHER" id="PTHR23058:SF0">
    <property type="entry name" value="PEROXISOMAL MEMBRANE PROTEIN PEX14"/>
    <property type="match status" value="1"/>
</dbReference>
<evidence type="ECO:0000256" key="5">
    <source>
        <dbReference type="ARBA" id="ARBA00023136"/>
    </source>
</evidence>
<feature type="transmembrane region" description="Helical" evidence="12">
    <location>
        <begin position="94"/>
        <end position="116"/>
    </location>
</feature>
<dbReference type="InterPro" id="IPR006785">
    <property type="entry name" value="Pex14_N"/>
</dbReference>
<feature type="compositionally biased region" description="Polar residues" evidence="11">
    <location>
        <begin position="490"/>
        <end position="500"/>
    </location>
</feature>
<dbReference type="GO" id="GO:0005778">
    <property type="term" value="C:peroxisomal membrane"/>
    <property type="evidence" value="ECO:0007669"/>
    <property type="project" value="UniProtKB-SubCell"/>
</dbReference>
<dbReference type="eggNOG" id="KOG2629">
    <property type="taxonomic scope" value="Eukaryota"/>
</dbReference>
<evidence type="ECO:0000313" key="16">
    <source>
        <dbReference type="Proteomes" id="UP000011713"/>
    </source>
</evidence>
<evidence type="ECO:0000256" key="4">
    <source>
        <dbReference type="ARBA" id="ARBA00023010"/>
    </source>
</evidence>
<evidence type="ECO:0000256" key="8">
    <source>
        <dbReference type="ARBA" id="ARBA00029691"/>
    </source>
</evidence>
<evidence type="ECO:0000259" key="13">
    <source>
        <dbReference type="Pfam" id="PF04695"/>
    </source>
</evidence>
<comment type="similarity">
    <text evidence="1 10">Belongs to the peroxin-14 family.</text>
</comment>
<keyword evidence="5 10" id="KW-0472">Membrane</keyword>
<feature type="region of interest" description="Disordered" evidence="11">
    <location>
        <begin position="467"/>
        <end position="501"/>
    </location>
</feature>
<dbReference type="VEuPathDB" id="FungiDB:HpaG809215"/>
<dbReference type="Proteomes" id="UP000011713">
    <property type="component" value="Unassembled WGS sequence"/>
</dbReference>
<protein>
    <recommendedName>
        <fullName evidence="7 10">Peroxisomal membrane protein PEX14</fullName>
    </recommendedName>
    <alternativeName>
        <fullName evidence="8 10">Peroxin-14</fullName>
    </alternativeName>
</protein>
<proteinExistence type="inferred from homology"/>
<evidence type="ECO:0000313" key="15">
    <source>
        <dbReference type="EnsemblProtists" id="HpaP809215"/>
    </source>
</evidence>
<evidence type="ECO:0000259" key="14">
    <source>
        <dbReference type="Pfam" id="PF17733"/>
    </source>
</evidence>
<keyword evidence="6 10" id="KW-0576">Peroxisome</keyword>
<reference evidence="15" key="2">
    <citation type="submission" date="2015-06" db="UniProtKB">
        <authorList>
            <consortium name="EnsemblProtists"/>
        </authorList>
    </citation>
    <scope>IDENTIFICATION</scope>
    <source>
        <strain evidence="15">Emoy2</strain>
    </source>
</reference>
<dbReference type="EMBL" id="JH598687">
    <property type="status" value="NOT_ANNOTATED_CDS"/>
    <property type="molecule type" value="Genomic_DNA"/>
</dbReference>
<dbReference type="GO" id="GO:1990429">
    <property type="term" value="C:peroxisomal importomer complex"/>
    <property type="evidence" value="ECO:0007669"/>
    <property type="project" value="TreeGrafter"/>
</dbReference>
<keyword evidence="12" id="KW-0812">Transmembrane</keyword>
<dbReference type="AlphaFoldDB" id="M4BS25"/>
<comment type="function">
    <text evidence="10">Component of the PEX13-PEX14 docking complex, a translocon channel that specifically mediates the import of peroxisomal cargo proteins bound to PEX5 receptor. The PEX13-PEX14 docking complex forms a large import pore which can be opened to a diameter of about 9 nm. Mechanistically, PEX5 receptor along with cargo proteins associates with the PEX14 subunit of the PEX13-PEX14 docking complex in the cytosol, leading to the insertion of the receptor into the organelle membrane with the concomitant translocation of the cargo into the peroxisome matrix.</text>
</comment>
<dbReference type="CDD" id="cd09212">
    <property type="entry name" value="PUB"/>
    <property type="match status" value="1"/>
</dbReference>
<dbReference type="EnsemblProtists" id="HpaT809215">
    <property type="protein sequence ID" value="HpaP809215"/>
    <property type="gene ID" value="HpaG809215"/>
</dbReference>
<dbReference type="InParanoid" id="M4BS25"/>
<dbReference type="PANTHER" id="PTHR23058">
    <property type="entry name" value="PEROXISOMAL MEMBRANE PROTEIN PEX14"/>
    <property type="match status" value="1"/>
</dbReference>
<keyword evidence="4" id="KW-0811">Translocation</keyword>
<evidence type="ECO:0000256" key="1">
    <source>
        <dbReference type="ARBA" id="ARBA00005443"/>
    </source>
</evidence>
<evidence type="ECO:0000256" key="7">
    <source>
        <dbReference type="ARBA" id="ARBA00029502"/>
    </source>
</evidence>
<accession>M4BS25</accession>
<evidence type="ECO:0000256" key="3">
    <source>
        <dbReference type="ARBA" id="ARBA00022927"/>
    </source>
</evidence>
<name>M4BS25_HYAAE</name>
<dbReference type="Gene3D" id="1.10.10.10">
    <property type="entry name" value="Winged helix-like DNA-binding domain superfamily/Winged helix DNA-binding domain"/>
    <property type="match status" value="1"/>
</dbReference>
<evidence type="ECO:0000256" key="9">
    <source>
        <dbReference type="ARBA" id="ARBA00046271"/>
    </source>
</evidence>
<evidence type="ECO:0000256" key="11">
    <source>
        <dbReference type="SAM" id="MobiDB-lite"/>
    </source>
</evidence>
<evidence type="ECO:0000256" key="6">
    <source>
        <dbReference type="ARBA" id="ARBA00023140"/>
    </source>
</evidence>
<dbReference type="Pfam" id="PF17733">
    <property type="entry name" value="KPWE_dom"/>
    <property type="match status" value="1"/>
</dbReference>
<dbReference type="SUPFAM" id="SSF143503">
    <property type="entry name" value="PUG domain-like"/>
    <property type="match status" value="1"/>
</dbReference>
<dbReference type="Pfam" id="PF04695">
    <property type="entry name" value="Pex14_N"/>
    <property type="match status" value="1"/>
</dbReference>
<dbReference type="Gene3D" id="1.20.58.2190">
    <property type="match status" value="1"/>
</dbReference>
<feature type="domain" description="Peroxisome membrane anchor protein Pex14p N-terminal" evidence="13">
    <location>
        <begin position="2"/>
        <end position="45"/>
    </location>
</feature>
<evidence type="ECO:0000256" key="10">
    <source>
        <dbReference type="RuleBase" id="RU367032"/>
    </source>
</evidence>
<dbReference type="InterPro" id="IPR025655">
    <property type="entry name" value="PEX14"/>
</dbReference>
<feature type="domain" description="Peroxisomal membrane protein PEX14-like KPWE" evidence="14">
    <location>
        <begin position="502"/>
        <end position="555"/>
    </location>
</feature>
<dbReference type="InterPro" id="IPR036388">
    <property type="entry name" value="WH-like_DNA-bd_sf"/>
</dbReference>
<keyword evidence="16" id="KW-1185">Reference proteome</keyword>
<dbReference type="InterPro" id="IPR040554">
    <property type="entry name" value="KPWE_PEX14_dom"/>
</dbReference>
<evidence type="ECO:0000256" key="2">
    <source>
        <dbReference type="ARBA" id="ARBA00022448"/>
    </source>
</evidence>